<dbReference type="Proteomes" id="UP000276776">
    <property type="component" value="Unassembled WGS sequence"/>
</dbReference>
<reference evidence="3" key="1">
    <citation type="submission" date="2017-02" db="UniProtKB">
        <authorList>
            <consortium name="WormBaseParasite"/>
        </authorList>
    </citation>
    <scope>IDENTIFICATION</scope>
</reference>
<protein>
    <submittedName>
        <fullName evidence="3">Response regulatory domain-containing protein</fullName>
    </submittedName>
</protein>
<evidence type="ECO:0000313" key="1">
    <source>
        <dbReference type="EMBL" id="VDN05293.1"/>
    </source>
</evidence>
<accession>A0A0N5D4C1</accession>
<sequence length="73" mass="8294">MDALFITTGQLPTDCAFLESLRSNGWQVVKTTVAISESNYQQHKPSLVLVDVRLPDFSSLIKYVRSYFVNIKL</sequence>
<dbReference type="EMBL" id="UYYF01004546">
    <property type="protein sequence ID" value="VDN05293.1"/>
    <property type="molecule type" value="Genomic_DNA"/>
</dbReference>
<evidence type="ECO:0000313" key="2">
    <source>
        <dbReference type="Proteomes" id="UP000276776"/>
    </source>
</evidence>
<dbReference type="WBParaSite" id="TCLT_0000781101-mRNA-1">
    <property type="protein sequence ID" value="TCLT_0000781101-mRNA-1"/>
    <property type="gene ID" value="TCLT_0000781101"/>
</dbReference>
<gene>
    <name evidence="1" type="ORF">TCLT_LOCUS7800</name>
</gene>
<name>A0A0N5D4C1_THECL</name>
<dbReference type="AlphaFoldDB" id="A0A0N5D4C1"/>
<proteinExistence type="predicted"/>
<keyword evidence="2" id="KW-1185">Reference proteome</keyword>
<dbReference type="OrthoDB" id="5789952at2759"/>
<reference evidence="1 2" key="2">
    <citation type="submission" date="2018-11" db="EMBL/GenBank/DDBJ databases">
        <authorList>
            <consortium name="Pathogen Informatics"/>
        </authorList>
    </citation>
    <scope>NUCLEOTIDE SEQUENCE [LARGE SCALE GENOMIC DNA]</scope>
</reference>
<dbReference type="STRING" id="103827.A0A0N5D4C1"/>
<dbReference type="OMA" id="PIDCLFI"/>
<evidence type="ECO:0000313" key="3">
    <source>
        <dbReference type="WBParaSite" id="TCLT_0000781101-mRNA-1"/>
    </source>
</evidence>
<organism evidence="3">
    <name type="scientific">Thelazia callipaeda</name>
    <name type="common">Oriental eyeworm</name>
    <name type="synonym">Parasitic nematode</name>
    <dbReference type="NCBI Taxonomy" id="103827"/>
    <lineage>
        <taxon>Eukaryota</taxon>
        <taxon>Metazoa</taxon>
        <taxon>Ecdysozoa</taxon>
        <taxon>Nematoda</taxon>
        <taxon>Chromadorea</taxon>
        <taxon>Rhabditida</taxon>
        <taxon>Spirurina</taxon>
        <taxon>Spiruromorpha</taxon>
        <taxon>Thelazioidea</taxon>
        <taxon>Thelaziidae</taxon>
        <taxon>Thelazia</taxon>
    </lineage>
</organism>